<dbReference type="AlphaFoldDB" id="A0A221MF33"/>
<keyword evidence="5 9" id="KW-0812">Transmembrane</keyword>
<comment type="subcellular location">
    <subcellularLocation>
        <location evidence="1">Cell inner membrane</location>
        <topology evidence="1">Multi-pass membrane protein</topology>
    </subcellularLocation>
</comment>
<evidence type="ECO:0000256" key="9">
    <source>
        <dbReference type="SAM" id="Phobius"/>
    </source>
</evidence>
<feature type="transmembrane region" description="Helical" evidence="9">
    <location>
        <begin position="86"/>
        <end position="107"/>
    </location>
</feature>
<evidence type="ECO:0000256" key="4">
    <source>
        <dbReference type="ARBA" id="ARBA00022519"/>
    </source>
</evidence>
<proteinExistence type="inferred from homology"/>
<evidence type="ECO:0000256" key="1">
    <source>
        <dbReference type="ARBA" id="ARBA00004429"/>
    </source>
</evidence>
<dbReference type="Pfam" id="PF04290">
    <property type="entry name" value="DctQ"/>
    <property type="match status" value="1"/>
</dbReference>
<evidence type="ECO:0000256" key="5">
    <source>
        <dbReference type="ARBA" id="ARBA00022692"/>
    </source>
</evidence>
<evidence type="ECO:0000313" key="12">
    <source>
        <dbReference type="Proteomes" id="UP000204391"/>
    </source>
</evidence>
<feature type="transmembrane region" description="Helical" evidence="9">
    <location>
        <begin position="15"/>
        <end position="35"/>
    </location>
</feature>
<keyword evidence="2" id="KW-0813">Transport</keyword>
<dbReference type="Proteomes" id="UP000204391">
    <property type="component" value="Chromosome"/>
</dbReference>
<evidence type="ECO:0000259" key="10">
    <source>
        <dbReference type="Pfam" id="PF04290"/>
    </source>
</evidence>
<dbReference type="GO" id="GO:0005886">
    <property type="term" value="C:plasma membrane"/>
    <property type="evidence" value="ECO:0007669"/>
    <property type="project" value="UniProtKB-SubCell"/>
</dbReference>
<evidence type="ECO:0000256" key="6">
    <source>
        <dbReference type="ARBA" id="ARBA00022989"/>
    </source>
</evidence>
<dbReference type="InterPro" id="IPR007387">
    <property type="entry name" value="TRAP_DctQ"/>
</dbReference>
<dbReference type="EMBL" id="CP022437">
    <property type="protein sequence ID" value="ASN06278.1"/>
    <property type="molecule type" value="Genomic_DNA"/>
</dbReference>
<dbReference type="OrthoDB" id="2086825at2"/>
<keyword evidence="12" id="KW-1185">Reference proteome</keyword>
<evidence type="ECO:0000256" key="7">
    <source>
        <dbReference type="ARBA" id="ARBA00023136"/>
    </source>
</evidence>
<keyword evidence="6 9" id="KW-1133">Transmembrane helix</keyword>
<evidence type="ECO:0000256" key="2">
    <source>
        <dbReference type="ARBA" id="ARBA00022448"/>
    </source>
</evidence>
<organism evidence="11 12">
    <name type="scientific">Virgibacillus necropolis</name>
    <dbReference type="NCBI Taxonomy" id="163877"/>
    <lineage>
        <taxon>Bacteria</taxon>
        <taxon>Bacillati</taxon>
        <taxon>Bacillota</taxon>
        <taxon>Bacilli</taxon>
        <taxon>Bacillales</taxon>
        <taxon>Bacillaceae</taxon>
        <taxon>Virgibacillus</taxon>
    </lineage>
</organism>
<evidence type="ECO:0000256" key="8">
    <source>
        <dbReference type="ARBA" id="ARBA00038436"/>
    </source>
</evidence>
<accession>A0A221MF33</accession>
<sequence>MQRIIAYINIGMKHFLNILLAVLVTSVFLQVIFRFVLNSPLAWTEELARYCLVWLTFLGAAYAMALKQHIGVEFFTNLFPEVGKKILYVCATLVSLMFFIIIIYQGFNLATSAMSQMSPALQIPMGLIYMVLPISGLFLAINLISVFISDLKEGGQPT</sequence>
<name>A0A221MF33_9BACI</name>
<evidence type="ECO:0000256" key="3">
    <source>
        <dbReference type="ARBA" id="ARBA00022475"/>
    </source>
</evidence>
<dbReference type="InterPro" id="IPR055348">
    <property type="entry name" value="DctQ"/>
</dbReference>
<evidence type="ECO:0000313" key="11">
    <source>
        <dbReference type="EMBL" id="ASN06278.1"/>
    </source>
</evidence>
<comment type="similarity">
    <text evidence="8">Belongs to the TRAP transporter small permease family.</text>
</comment>
<gene>
    <name evidence="11" type="ORF">CFK40_15245</name>
</gene>
<feature type="transmembrane region" description="Helical" evidence="9">
    <location>
        <begin position="47"/>
        <end position="65"/>
    </location>
</feature>
<dbReference type="GO" id="GO:0022857">
    <property type="term" value="F:transmembrane transporter activity"/>
    <property type="evidence" value="ECO:0007669"/>
    <property type="project" value="TreeGrafter"/>
</dbReference>
<keyword evidence="3" id="KW-1003">Cell membrane</keyword>
<dbReference type="PANTHER" id="PTHR35011:SF2">
    <property type="entry name" value="2,3-DIKETO-L-GULONATE TRAP TRANSPORTER SMALL PERMEASE PROTEIN YIAM"/>
    <property type="match status" value="1"/>
</dbReference>
<feature type="domain" description="Tripartite ATP-independent periplasmic transporters DctQ component" evidence="10">
    <location>
        <begin position="24"/>
        <end position="152"/>
    </location>
</feature>
<dbReference type="GO" id="GO:0015740">
    <property type="term" value="P:C4-dicarboxylate transport"/>
    <property type="evidence" value="ECO:0007669"/>
    <property type="project" value="TreeGrafter"/>
</dbReference>
<keyword evidence="4" id="KW-0997">Cell inner membrane</keyword>
<feature type="transmembrane region" description="Helical" evidence="9">
    <location>
        <begin position="127"/>
        <end position="148"/>
    </location>
</feature>
<dbReference type="RefSeq" id="WP_089533276.1">
    <property type="nucleotide sequence ID" value="NZ_CP022437.1"/>
</dbReference>
<reference evidence="11 12" key="1">
    <citation type="journal article" date="2003" name="Int. J. Syst. Evol. Microbiol.">
        <title>Virgibacillus carmonensis sp. nov., Virgibacillus necropolis sp. nov. and Virgibacillus picturae sp. nov., three novel species isolated from deteriorated mural paintings, transfer of the species of the genus salibacillus to Virgibacillus, as Virgibacillus marismortui comb. nov. and Virgibacillus salexigens comb. nov., and emended description of the genus Virgibacillus.</title>
        <authorList>
            <person name="Heyrman J."/>
            <person name="Logan N.A."/>
            <person name="Busse H.J."/>
            <person name="Balcaen A."/>
            <person name="Lebbe L."/>
            <person name="Rodriguez-Diaz M."/>
            <person name="Swings J."/>
            <person name="De Vos P."/>
        </authorList>
    </citation>
    <scope>NUCLEOTIDE SEQUENCE [LARGE SCALE GENOMIC DNA]</scope>
    <source>
        <strain evidence="11 12">LMG 19488</strain>
    </source>
</reference>
<keyword evidence="7 9" id="KW-0472">Membrane</keyword>
<dbReference type="PANTHER" id="PTHR35011">
    <property type="entry name" value="2,3-DIKETO-L-GULONATE TRAP TRANSPORTER SMALL PERMEASE PROTEIN YIAM"/>
    <property type="match status" value="1"/>
</dbReference>
<dbReference type="KEGG" id="vne:CFK40_15245"/>
<protein>
    <submittedName>
        <fullName evidence="11">C4-dicarboxylate ABC transporter permease</fullName>
    </submittedName>
</protein>